<evidence type="ECO:0000256" key="9">
    <source>
        <dbReference type="ARBA" id="ARBA00023012"/>
    </source>
</evidence>
<evidence type="ECO:0000313" key="13">
    <source>
        <dbReference type="EMBL" id="QPC83153.1"/>
    </source>
</evidence>
<gene>
    <name evidence="13" type="ORF">G4Y79_01905</name>
</gene>
<evidence type="ECO:0000256" key="5">
    <source>
        <dbReference type="ARBA" id="ARBA00022679"/>
    </source>
</evidence>
<evidence type="ECO:0000256" key="10">
    <source>
        <dbReference type="SAM" id="Phobius"/>
    </source>
</evidence>
<dbReference type="Proteomes" id="UP000594468">
    <property type="component" value="Chromosome"/>
</dbReference>
<keyword evidence="8" id="KW-0067">ATP-binding</keyword>
<keyword evidence="9" id="KW-0902">Two-component regulatory system</keyword>
<dbReference type="CDD" id="cd06225">
    <property type="entry name" value="HAMP"/>
    <property type="match status" value="1"/>
</dbReference>
<dbReference type="Gene3D" id="3.30.565.10">
    <property type="entry name" value="Histidine kinase-like ATPase, C-terminal domain"/>
    <property type="match status" value="1"/>
</dbReference>
<keyword evidence="10" id="KW-1133">Transmembrane helix</keyword>
<keyword evidence="10" id="KW-0812">Transmembrane</keyword>
<protein>
    <recommendedName>
        <fullName evidence="3">histidine kinase</fullName>
        <ecNumber evidence="3">2.7.13.3</ecNumber>
    </recommendedName>
</protein>
<dbReference type="EMBL" id="CP062983">
    <property type="protein sequence ID" value="QPC83153.1"/>
    <property type="molecule type" value="Genomic_DNA"/>
</dbReference>
<evidence type="ECO:0000313" key="14">
    <source>
        <dbReference type="Proteomes" id="UP000594468"/>
    </source>
</evidence>
<feature type="domain" description="Histidine kinase" evidence="11">
    <location>
        <begin position="376"/>
        <end position="469"/>
    </location>
</feature>
<dbReference type="RefSeq" id="WP_195171222.1">
    <property type="nucleotide sequence ID" value="NZ_CP062983.1"/>
</dbReference>
<name>A0A7S8EAA7_9CHLR</name>
<dbReference type="GO" id="GO:0005524">
    <property type="term" value="F:ATP binding"/>
    <property type="evidence" value="ECO:0007669"/>
    <property type="project" value="UniProtKB-KW"/>
</dbReference>
<keyword evidence="7" id="KW-0418">Kinase</keyword>
<dbReference type="EC" id="2.7.13.3" evidence="3"/>
<feature type="domain" description="HAMP" evidence="12">
    <location>
        <begin position="203"/>
        <end position="256"/>
    </location>
</feature>
<dbReference type="SUPFAM" id="SSF55874">
    <property type="entry name" value="ATPase domain of HSP90 chaperone/DNA topoisomerase II/histidine kinase"/>
    <property type="match status" value="1"/>
</dbReference>
<dbReference type="PROSITE" id="PS50885">
    <property type="entry name" value="HAMP"/>
    <property type="match status" value="1"/>
</dbReference>
<dbReference type="CDD" id="cd18774">
    <property type="entry name" value="PDC2_HK_sensor"/>
    <property type="match status" value="1"/>
</dbReference>
<dbReference type="InterPro" id="IPR005467">
    <property type="entry name" value="His_kinase_dom"/>
</dbReference>
<keyword evidence="14" id="KW-1185">Reference proteome</keyword>
<dbReference type="Gene3D" id="1.20.5.1930">
    <property type="match status" value="1"/>
</dbReference>
<dbReference type="PROSITE" id="PS50109">
    <property type="entry name" value="HIS_KIN"/>
    <property type="match status" value="1"/>
</dbReference>
<reference evidence="13 14" key="1">
    <citation type="submission" date="2020-02" db="EMBL/GenBank/DDBJ databases">
        <authorList>
            <person name="Zheng R.K."/>
            <person name="Sun C.M."/>
        </authorList>
    </citation>
    <scope>NUCLEOTIDE SEQUENCE [LARGE SCALE GENOMIC DNA]</scope>
    <source>
        <strain evidence="14">rifampicinis</strain>
    </source>
</reference>
<comment type="subcellular location">
    <subcellularLocation>
        <location evidence="2">Membrane</location>
    </subcellularLocation>
</comment>
<dbReference type="InterPro" id="IPR050482">
    <property type="entry name" value="Sensor_HK_TwoCompSys"/>
</dbReference>
<dbReference type="Pfam" id="PF07730">
    <property type="entry name" value="HisKA_3"/>
    <property type="match status" value="1"/>
</dbReference>
<dbReference type="InterPro" id="IPR003660">
    <property type="entry name" value="HAMP_dom"/>
</dbReference>
<dbReference type="PANTHER" id="PTHR24421:SF10">
    <property type="entry name" value="NITRATE_NITRITE SENSOR PROTEIN NARQ"/>
    <property type="match status" value="1"/>
</dbReference>
<dbReference type="Gene3D" id="6.10.340.10">
    <property type="match status" value="1"/>
</dbReference>
<keyword evidence="4" id="KW-0597">Phosphoprotein</keyword>
<feature type="transmembrane region" description="Helical" evidence="10">
    <location>
        <begin position="12"/>
        <end position="37"/>
    </location>
</feature>
<dbReference type="Pfam" id="PF02518">
    <property type="entry name" value="HATPase_c"/>
    <property type="match status" value="1"/>
</dbReference>
<dbReference type="SUPFAM" id="SSF158472">
    <property type="entry name" value="HAMP domain-like"/>
    <property type="match status" value="1"/>
</dbReference>
<evidence type="ECO:0000259" key="11">
    <source>
        <dbReference type="PROSITE" id="PS50109"/>
    </source>
</evidence>
<sequence>MEVRLKIRRFFTGLWGQVFLWTLLPIMSLLMIFSFVFTNNHQEAMHNLAIEDNTELVRTLAQMLSMQIKYSPSNLSDSTDVFSLDDVPLEQLLEDIHPDISTALVVVDSDGRVLFSDGSLDPGEDILKLSYLPQSHGSNIFVSTTVQGDIIASAPIMDTDWTLILRENGRLFNTQFLQFEEIIPIILMATLGISFMTLYFGLNYIARPVNILKQYTHQIADGEFDAASRSAGGIREIEELRSAINQMAAQLQQDQIALQTYLGAVTGAQEEERARLARELHDDTVQDLIALDHRVQRIQRTIKQNPDDASQHANVLRQMIDKAIRDVRRMCLALRPLYLDELGLVASLETLAHETKATFRLIGSPIRLSSEYETTLYRIVQEALNNAVNHAQAKQIDVEIRFDFESIQMIVRDNGVGFKVQDDFEVLAKHRHFGLLGMHERAQLLKGNLQIHSSPGVGTSILIIMPINAQ</sequence>
<dbReference type="InterPro" id="IPR011712">
    <property type="entry name" value="Sig_transdc_His_kin_sub3_dim/P"/>
</dbReference>
<dbReference type="GO" id="GO:0000155">
    <property type="term" value="F:phosphorelay sensor kinase activity"/>
    <property type="evidence" value="ECO:0007669"/>
    <property type="project" value="InterPro"/>
</dbReference>
<evidence type="ECO:0000259" key="12">
    <source>
        <dbReference type="PROSITE" id="PS50885"/>
    </source>
</evidence>
<evidence type="ECO:0000256" key="4">
    <source>
        <dbReference type="ARBA" id="ARBA00022553"/>
    </source>
</evidence>
<dbReference type="GO" id="GO:0046983">
    <property type="term" value="F:protein dimerization activity"/>
    <property type="evidence" value="ECO:0007669"/>
    <property type="project" value="InterPro"/>
</dbReference>
<keyword evidence="6" id="KW-0547">Nucleotide-binding</keyword>
<dbReference type="PANTHER" id="PTHR24421">
    <property type="entry name" value="NITRATE/NITRITE SENSOR PROTEIN NARX-RELATED"/>
    <property type="match status" value="1"/>
</dbReference>
<dbReference type="GO" id="GO:0016020">
    <property type="term" value="C:membrane"/>
    <property type="evidence" value="ECO:0007669"/>
    <property type="project" value="UniProtKB-SubCell"/>
</dbReference>
<dbReference type="AlphaFoldDB" id="A0A7S8EAA7"/>
<dbReference type="SMART" id="SM00304">
    <property type="entry name" value="HAMP"/>
    <property type="match status" value="1"/>
</dbReference>
<dbReference type="InterPro" id="IPR003594">
    <property type="entry name" value="HATPase_dom"/>
</dbReference>
<keyword evidence="5" id="KW-0808">Transferase</keyword>
<comment type="catalytic activity">
    <reaction evidence="1">
        <text>ATP + protein L-histidine = ADP + protein N-phospho-L-histidine.</text>
        <dbReference type="EC" id="2.7.13.3"/>
    </reaction>
</comment>
<evidence type="ECO:0000256" key="8">
    <source>
        <dbReference type="ARBA" id="ARBA00022840"/>
    </source>
</evidence>
<evidence type="ECO:0000256" key="6">
    <source>
        <dbReference type="ARBA" id="ARBA00022741"/>
    </source>
</evidence>
<evidence type="ECO:0000256" key="1">
    <source>
        <dbReference type="ARBA" id="ARBA00000085"/>
    </source>
</evidence>
<dbReference type="Pfam" id="PF00672">
    <property type="entry name" value="HAMP"/>
    <property type="match status" value="1"/>
</dbReference>
<dbReference type="KEGG" id="pmet:G4Y79_01905"/>
<keyword evidence="10" id="KW-0472">Membrane</keyword>
<dbReference type="SMART" id="SM00387">
    <property type="entry name" value="HATPase_c"/>
    <property type="match status" value="1"/>
</dbReference>
<evidence type="ECO:0000256" key="3">
    <source>
        <dbReference type="ARBA" id="ARBA00012438"/>
    </source>
</evidence>
<accession>A0A7S8EAA7</accession>
<dbReference type="CDD" id="cd16917">
    <property type="entry name" value="HATPase_UhpB-NarQ-NarX-like"/>
    <property type="match status" value="1"/>
</dbReference>
<dbReference type="InterPro" id="IPR036890">
    <property type="entry name" value="HATPase_C_sf"/>
</dbReference>
<evidence type="ECO:0000256" key="2">
    <source>
        <dbReference type="ARBA" id="ARBA00004370"/>
    </source>
</evidence>
<organism evidence="13 14">
    <name type="scientific">Phototrophicus methaneseepsis</name>
    <dbReference type="NCBI Taxonomy" id="2710758"/>
    <lineage>
        <taxon>Bacteria</taxon>
        <taxon>Bacillati</taxon>
        <taxon>Chloroflexota</taxon>
        <taxon>Candidatus Thermofontia</taxon>
        <taxon>Phototrophicales</taxon>
        <taxon>Phototrophicaceae</taxon>
        <taxon>Phototrophicus</taxon>
    </lineage>
</organism>
<proteinExistence type="predicted"/>
<evidence type="ECO:0000256" key="7">
    <source>
        <dbReference type="ARBA" id="ARBA00022777"/>
    </source>
</evidence>
<feature type="transmembrane region" description="Helical" evidence="10">
    <location>
        <begin position="182"/>
        <end position="205"/>
    </location>
</feature>